<gene>
    <name evidence="5" type="ORF">MVEN_01559200</name>
</gene>
<name>A0A8H6XS25_9AGAR</name>
<protein>
    <submittedName>
        <fullName evidence="5">Acid protease</fullName>
    </submittedName>
</protein>
<dbReference type="SUPFAM" id="SSF50630">
    <property type="entry name" value="Acid proteases"/>
    <property type="match status" value="1"/>
</dbReference>
<evidence type="ECO:0000313" key="6">
    <source>
        <dbReference type="Proteomes" id="UP000620124"/>
    </source>
</evidence>
<comment type="similarity">
    <text evidence="1">Belongs to the peptidase A1 family.</text>
</comment>
<organism evidence="5 6">
    <name type="scientific">Mycena venus</name>
    <dbReference type="NCBI Taxonomy" id="2733690"/>
    <lineage>
        <taxon>Eukaryota</taxon>
        <taxon>Fungi</taxon>
        <taxon>Dikarya</taxon>
        <taxon>Basidiomycota</taxon>
        <taxon>Agaricomycotina</taxon>
        <taxon>Agaricomycetes</taxon>
        <taxon>Agaricomycetidae</taxon>
        <taxon>Agaricales</taxon>
        <taxon>Marasmiineae</taxon>
        <taxon>Mycenaceae</taxon>
        <taxon>Mycena</taxon>
    </lineage>
</organism>
<evidence type="ECO:0000256" key="1">
    <source>
        <dbReference type="ARBA" id="ARBA00007447"/>
    </source>
</evidence>
<dbReference type="PROSITE" id="PS51767">
    <property type="entry name" value="PEPTIDASE_A1"/>
    <property type="match status" value="1"/>
</dbReference>
<dbReference type="EMBL" id="JACAZI010000013">
    <property type="protein sequence ID" value="KAF7345412.1"/>
    <property type="molecule type" value="Genomic_DNA"/>
</dbReference>
<keyword evidence="3" id="KW-0732">Signal</keyword>
<dbReference type="PANTHER" id="PTHR47966">
    <property type="entry name" value="BETA-SITE APP-CLEAVING ENZYME, ISOFORM A-RELATED"/>
    <property type="match status" value="1"/>
</dbReference>
<evidence type="ECO:0000256" key="3">
    <source>
        <dbReference type="SAM" id="SignalP"/>
    </source>
</evidence>
<proteinExistence type="inferred from homology"/>
<feature type="domain" description="Peptidase A1" evidence="4">
    <location>
        <begin position="84"/>
        <end position="397"/>
    </location>
</feature>
<dbReference type="Proteomes" id="UP000620124">
    <property type="component" value="Unassembled WGS sequence"/>
</dbReference>
<dbReference type="GO" id="GO:0000324">
    <property type="term" value="C:fungal-type vacuole"/>
    <property type="evidence" value="ECO:0007669"/>
    <property type="project" value="TreeGrafter"/>
</dbReference>
<dbReference type="AlphaFoldDB" id="A0A8H6XS25"/>
<dbReference type="PRINTS" id="PR00792">
    <property type="entry name" value="PEPSIN"/>
</dbReference>
<dbReference type="GO" id="GO:0006508">
    <property type="term" value="P:proteolysis"/>
    <property type="evidence" value="ECO:0007669"/>
    <property type="project" value="UniProtKB-KW"/>
</dbReference>
<feature type="active site" evidence="2">
    <location>
        <position position="100"/>
    </location>
</feature>
<keyword evidence="6" id="KW-1185">Reference proteome</keyword>
<dbReference type="InterPro" id="IPR021109">
    <property type="entry name" value="Peptidase_aspartic_dom_sf"/>
</dbReference>
<evidence type="ECO:0000313" key="5">
    <source>
        <dbReference type="EMBL" id="KAF7345412.1"/>
    </source>
</evidence>
<dbReference type="Pfam" id="PF00026">
    <property type="entry name" value="Asp"/>
    <property type="match status" value="1"/>
</dbReference>
<evidence type="ECO:0000256" key="2">
    <source>
        <dbReference type="PIRSR" id="PIRSR601461-1"/>
    </source>
</evidence>
<feature type="signal peptide" evidence="3">
    <location>
        <begin position="1"/>
        <end position="17"/>
    </location>
</feature>
<feature type="active site" evidence="2">
    <location>
        <position position="283"/>
    </location>
</feature>
<feature type="chain" id="PRO_5034536461" evidence="3">
    <location>
        <begin position="18"/>
        <end position="402"/>
    </location>
</feature>
<dbReference type="Gene3D" id="2.40.70.10">
    <property type="entry name" value="Acid Proteases"/>
    <property type="match status" value="2"/>
</dbReference>
<dbReference type="GO" id="GO:0004190">
    <property type="term" value="F:aspartic-type endopeptidase activity"/>
    <property type="evidence" value="ECO:0007669"/>
    <property type="project" value="InterPro"/>
</dbReference>
<accession>A0A8H6XS25</accession>
<keyword evidence="5" id="KW-0645">Protease</keyword>
<dbReference type="OrthoDB" id="15189at2759"/>
<dbReference type="InterPro" id="IPR001461">
    <property type="entry name" value="Aspartic_peptidase_A1"/>
</dbReference>
<dbReference type="InterPro" id="IPR033121">
    <property type="entry name" value="PEPTIDASE_A1"/>
</dbReference>
<keyword evidence="5" id="KW-0378">Hydrolase</keyword>
<comment type="caution">
    <text evidence="5">The sequence shown here is derived from an EMBL/GenBank/DDBJ whole genome shotgun (WGS) entry which is preliminary data.</text>
</comment>
<dbReference type="PANTHER" id="PTHR47966:SF47">
    <property type="entry name" value="ENDOPEPTIDASE, PUTATIVE (AFU_ORTHOLOGUE AFUA_3G01220)-RELATED"/>
    <property type="match status" value="1"/>
</dbReference>
<sequence>MVLAALSVLSLVCAATADIKVVRHVSRAPRSLEPAVIPEAQFVVPITSTAPRRKSKKSNLSSLRKQASPNNTVVLEGADLDQEYLTNITVGGQSFTAIVDTGSSDTCRKRLVALAATVSIPLRPPTFKAFPKVSFNISYGDGEFLSGPVGFDTVSVGGLSVTQQEIGTPDLAAWNGDGVNSGLIGLAYSGLTSVFNTTDPTKASSKNHIPYDPFFFTAVKQGAVANPFFSLALNRGPLTGYSATTGAPSNKDAVFFYYTVDVDGYTFTGSDKLTTKNNNTILDSGTTLNLVPTKVAKAYNAQFVPKAKLDKDSGLYLVDCNAKVPAFSVTLGGKKFPIDARDQILQAGTDDDGNVVCISGTQDGGEDTPDNVFILGDVFLHNVVSTFNIQTNEMTVTRRKKY</sequence>
<evidence type="ECO:0000259" key="4">
    <source>
        <dbReference type="PROSITE" id="PS51767"/>
    </source>
</evidence>
<reference evidence="5" key="1">
    <citation type="submission" date="2020-05" db="EMBL/GenBank/DDBJ databases">
        <title>Mycena genomes resolve the evolution of fungal bioluminescence.</title>
        <authorList>
            <person name="Tsai I.J."/>
        </authorList>
    </citation>
    <scope>NUCLEOTIDE SEQUENCE</scope>
    <source>
        <strain evidence="5">CCC161011</strain>
    </source>
</reference>